<evidence type="ECO:0000313" key="2">
    <source>
        <dbReference type="EMBL" id="ADN51737.1"/>
    </source>
</evidence>
<dbReference type="InterPro" id="IPR002818">
    <property type="entry name" value="DJ-1/PfpI"/>
</dbReference>
<dbReference type="eggNOG" id="arCOG00769">
    <property type="taxonomic scope" value="Archaea"/>
</dbReference>
<keyword evidence="3" id="KW-1185">Reference proteome</keyword>
<name>E1QR47_VULDI</name>
<evidence type="ECO:0000259" key="1">
    <source>
        <dbReference type="Pfam" id="PF01965"/>
    </source>
</evidence>
<reference evidence="3" key="2">
    <citation type="journal article" date="2010" name="Stand. Genomic Sci.">
        <title>Complete genome sequence of Vulcanisaeta distributa type strain (IC-017T).</title>
        <authorList>
            <person name="Mavromatis K."/>
            <person name="Sikorski J."/>
            <person name="Pabst E."/>
            <person name="Teshima H."/>
            <person name="Lapidus A."/>
            <person name="Lucas S."/>
            <person name="Nolan M."/>
            <person name="Glavina Del Rio T."/>
            <person name="Cheng J."/>
            <person name="Bruce D."/>
            <person name="Goodwin L."/>
            <person name="Pitluck S."/>
            <person name="Liolios K."/>
            <person name="Ivanova N."/>
            <person name="Mikhailova N."/>
            <person name="Pati A."/>
            <person name="Chen A."/>
            <person name="Palaniappan K."/>
            <person name="Land M."/>
            <person name="Hauser L."/>
            <person name="Chang Y."/>
            <person name="Jeffries C."/>
            <person name="Rohde M."/>
            <person name="Spring S."/>
            <person name="Goker M."/>
            <person name="Wirth R."/>
            <person name="Woyke T."/>
            <person name="Bristow J."/>
            <person name="Eisen J."/>
            <person name="Markowitz V."/>
            <person name="Hugenholtz P."/>
            <person name="Klenk H."/>
            <person name="Kyrpides N."/>
        </authorList>
    </citation>
    <scope>NUCLEOTIDE SEQUENCE [LARGE SCALE GENOMIC DNA]</scope>
    <source>
        <strain evidence="3">DSM 14429 / JCM 11212 / NBRC 100878 / IC-017</strain>
    </source>
</reference>
<dbReference type="AlphaFoldDB" id="E1QR47"/>
<dbReference type="Pfam" id="PF01965">
    <property type="entry name" value="DJ-1_PfpI"/>
    <property type="match status" value="1"/>
</dbReference>
<dbReference type="STRING" id="572478.Vdis_2370"/>
<dbReference type="Gene3D" id="3.40.50.880">
    <property type="match status" value="1"/>
</dbReference>
<sequence length="174" mass="19001">MKALVIVADMSYEGEYSMAVQALRQLGMEVNSGLISKNANVNFDIDLTDKLGEDVLGGYDVVIFIGGYWAYYAVTGKEMPGRVKPMVNREAFEKLLTQSVSGGKKTILPLATPAYAAKLGLLRGKRATVYPTTDLIGILRGNGVDYVNEDFVIDGNVITLKRITVEFLTKALNK</sequence>
<dbReference type="RefSeq" id="WP_013337462.1">
    <property type="nucleotide sequence ID" value="NC_014537.1"/>
</dbReference>
<dbReference type="EMBL" id="CP002100">
    <property type="protein sequence ID" value="ADN51737.1"/>
    <property type="molecule type" value="Genomic_DNA"/>
</dbReference>
<dbReference type="Proteomes" id="UP000006681">
    <property type="component" value="Chromosome"/>
</dbReference>
<dbReference type="GeneID" id="9753325"/>
<dbReference type="OrthoDB" id="26509at2157"/>
<evidence type="ECO:0000313" key="3">
    <source>
        <dbReference type="Proteomes" id="UP000006681"/>
    </source>
</evidence>
<dbReference type="HOGENOM" id="CLU_1536745_0_0_2"/>
<accession>E1QR47</accession>
<dbReference type="InterPro" id="IPR029062">
    <property type="entry name" value="Class_I_gatase-like"/>
</dbReference>
<feature type="domain" description="DJ-1/PfpI" evidence="1">
    <location>
        <begin position="1"/>
        <end position="162"/>
    </location>
</feature>
<organism evidence="2 3">
    <name type="scientific">Vulcanisaeta distributa (strain DSM 14429 / JCM 11212 / NBRC 100878 / IC-017)</name>
    <dbReference type="NCBI Taxonomy" id="572478"/>
    <lineage>
        <taxon>Archaea</taxon>
        <taxon>Thermoproteota</taxon>
        <taxon>Thermoprotei</taxon>
        <taxon>Thermoproteales</taxon>
        <taxon>Thermoproteaceae</taxon>
        <taxon>Vulcanisaeta</taxon>
    </lineage>
</organism>
<protein>
    <recommendedName>
        <fullName evidence="1">DJ-1/PfpI domain-containing protein</fullName>
    </recommendedName>
</protein>
<proteinExistence type="predicted"/>
<reference evidence="2 3" key="1">
    <citation type="journal article" date="2010" name="Stand. Genomic Sci.">
        <title>Complete genome sequence of Vulcanisaeta distributa type strain (IC-017).</title>
        <authorList>
            <person name="Mavromatis K."/>
            <person name="Sikorski J."/>
            <person name="Pabst E."/>
            <person name="Teshima H."/>
            <person name="Lapidus A."/>
            <person name="Lucas S."/>
            <person name="Nolan M."/>
            <person name="Glavina Del Rio T."/>
            <person name="Cheng J.F."/>
            <person name="Bruce D."/>
            <person name="Goodwin L."/>
            <person name="Pitluck S."/>
            <person name="Liolios K."/>
            <person name="Ivanova N."/>
            <person name="Mikhailova N."/>
            <person name="Pati A."/>
            <person name="Chen A."/>
            <person name="Palaniappan K."/>
            <person name="Land M."/>
            <person name="Hauser L."/>
            <person name="Chang Y.J."/>
            <person name="Jeffries C.D."/>
            <person name="Rohde M."/>
            <person name="Spring S."/>
            <person name="Goker M."/>
            <person name="Wirth R."/>
            <person name="Woyke T."/>
            <person name="Bristow J."/>
            <person name="Eisen J.A."/>
            <person name="Markowitz V."/>
            <person name="Hugenholtz P."/>
            <person name="Klenk H.P."/>
            <person name="Kyrpides N.C."/>
        </authorList>
    </citation>
    <scope>NUCLEOTIDE SEQUENCE [LARGE SCALE GENOMIC DNA]</scope>
    <source>
        <strain evidence="3">DSM 14429 / JCM 11212 / NBRC 100878 / IC-017</strain>
    </source>
</reference>
<gene>
    <name evidence="2" type="ordered locus">Vdis_2370</name>
</gene>
<dbReference type="SUPFAM" id="SSF52317">
    <property type="entry name" value="Class I glutamine amidotransferase-like"/>
    <property type="match status" value="1"/>
</dbReference>
<dbReference type="KEGG" id="vdi:Vdis_2370"/>